<dbReference type="Pfam" id="PF03147">
    <property type="entry name" value="FDX-ACB"/>
    <property type="match status" value="1"/>
</dbReference>
<evidence type="ECO:0000256" key="9">
    <source>
        <dbReference type="ARBA" id="ARBA00022840"/>
    </source>
</evidence>
<dbReference type="InterPro" id="IPR020825">
    <property type="entry name" value="Phe-tRNA_synthase-like_B3/B4"/>
</dbReference>
<evidence type="ECO:0000256" key="1">
    <source>
        <dbReference type="ARBA" id="ARBA00004496"/>
    </source>
</evidence>
<dbReference type="RefSeq" id="WP_058447550.1">
    <property type="nucleotide sequence ID" value="NZ_CAAAHT010000006.1"/>
</dbReference>
<dbReference type="InterPro" id="IPR005146">
    <property type="entry name" value="B3/B4_tRNA-bd"/>
</dbReference>
<proteinExistence type="inferred from homology"/>
<dbReference type="SMART" id="SM00874">
    <property type="entry name" value="B5"/>
    <property type="match status" value="1"/>
</dbReference>
<feature type="domain" description="B5" evidence="19">
    <location>
        <begin position="401"/>
        <end position="477"/>
    </location>
</feature>
<dbReference type="CDD" id="cd00769">
    <property type="entry name" value="PheRS_beta_core"/>
    <property type="match status" value="1"/>
</dbReference>
<comment type="cofactor">
    <cofactor evidence="15">
        <name>Mg(2+)</name>
        <dbReference type="ChEBI" id="CHEBI:18420"/>
    </cofactor>
    <text evidence="15">Binds 2 magnesium ions per tetramer.</text>
</comment>
<feature type="domain" description="FDX-ACB" evidence="18">
    <location>
        <begin position="698"/>
        <end position="792"/>
    </location>
</feature>
<dbReference type="Gene3D" id="3.50.40.10">
    <property type="entry name" value="Phenylalanyl-trna Synthetase, Chain B, domain 3"/>
    <property type="match status" value="1"/>
</dbReference>
<dbReference type="NCBIfam" id="NF045760">
    <property type="entry name" value="YtpR"/>
    <property type="match status" value="1"/>
</dbReference>
<accession>A0A0W0THH1</accession>
<feature type="binding site" evidence="15">
    <location>
        <position position="461"/>
    </location>
    <ligand>
        <name>Mg(2+)</name>
        <dbReference type="ChEBI" id="CHEBI:18420"/>
        <note>shared with alpha subunit</note>
    </ligand>
</feature>
<comment type="caution">
    <text evidence="20">The sequence shown here is derived from an EMBL/GenBank/DDBJ whole genome shotgun (WGS) entry which is preliminary data.</text>
</comment>
<dbReference type="HAMAP" id="MF_00283">
    <property type="entry name" value="Phe_tRNA_synth_beta1"/>
    <property type="match status" value="1"/>
</dbReference>
<evidence type="ECO:0000256" key="5">
    <source>
        <dbReference type="ARBA" id="ARBA00022555"/>
    </source>
</evidence>
<dbReference type="GO" id="GO:0009328">
    <property type="term" value="C:phenylalanine-tRNA ligase complex"/>
    <property type="evidence" value="ECO:0007669"/>
    <property type="project" value="TreeGrafter"/>
</dbReference>
<dbReference type="GO" id="GO:0006432">
    <property type="term" value="P:phenylalanyl-tRNA aminoacylation"/>
    <property type="evidence" value="ECO:0007669"/>
    <property type="project" value="UniProtKB-UniRule"/>
</dbReference>
<keyword evidence="12 15" id="KW-0648">Protein biosynthesis</keyword>
<dbReference type="PANTHER" id="PTHR10947:SF0">
    <property type="entry name" value="PHENYLALANINE--TRNA LIGASE BETA SUBUNIT"/>
    <property type="match status" value="1"/>
</dbReference>
<keyword evidence="7 15" id="KW-0479">Metal-binding</keyword>
<dbReference type="Pfam" id="PF01588">
    <property type="entry name" value="tRNA_bind"/>
    <property type="match status" value="1"/>
</dbReference>
<evidence type="ECO:0000256" key="6">
    <source>
        <dbReference type="ARBA" id="ARBA00022598"/>
    </source>
</evidence>
<dbReference type="InterPro" id="IPR041616">
    <property type="entry name" value="PheRS_beta_core"/>
</dbReference>
<evidence type="ECO:0000259" key="18">
    <source>
        <dbReference type="PROSITE" id="PS51447"/>
    </source>
</evidence>
<dbReference type="SMART" id="SM00896">
    <property type="entry name" value="FDX-ACB"/>
    <property type="match status" value="1"/>
</dbReference>
<feature type="binding site" evidence="15">
    <location>
        <position position="455"/>
    </location>
    <ligand>
        <name>Mg(2+)</name>
        <dbReference type="ChEBI" id="CHEBI:18420"/>
        <note>shared with alpha subunit</note>
    </ligand>
</feature>
<dbReference type="GO" id="GO:0000287">
    <property type="term" value="F:magnesium ion binding"/>
    <property type="evidence" value="ECO:0007669"/>
    <property type="project" value="UniProtKB-UniRule"/>
</dbReference>
<dbReference type="SUPFAM" id="SSF54991">
    <property type="entry name" value="Anticodon-binding domain of PheRS"/>
    <property type="match status" value="1"/>
</dbReference>
<sequence length="793" mass="86745">MKVSELWLREWVNPSLNGQQLASLLTMAGLEVDAVTPVAGAFTGVIVAEVLNTTPHPQADKLTLCEINTGAGKPLKVVCGAANVRQGLKVALAQIGANLPGGLVIKESMLRGELSQGMLCSVTELGLAENSDGIMELDEDAPLGTDLRTYLALDDQVLDIDLTPNRADCFSVLGVAREVAVLTSLPLQPLPEKTSLPTTDEQLTIKLLNSDACPQYYGRVIRGINPQAHTPIWIAERLRRAGLRPIHPVVDITNYVMLELGQPMHAFDLQSIDGNINVRFAKANETLQLLDGQQINLHDRVLVIADNKKALAMAGIMGGEDSAVQEHTTDIFLESAFFSPIIIAGIARSYGLCTDSSQRFERGVDPALQLLALERATDLLLDIVGGNAGPVSSASELAALPLKNKILFNPAKVQQLTGLAVAEEEMVRMLQGLGMDVDRKTAEAWQINIPSHRFDISLDVDLIEEIIRLHGYDKLPGAKMNTTVQAGNINPLESLAARCSQFFIARGYNETISYSFVDPELQQELYPQNLTMQLLNPISSELSQMRVGMWPGLIAAMVYNTHRQQTALKLFENGVVFDLQQGSLQEHACIAGLLTGEQGAMNWSEKTAKFDFYDAKGDLQALFAALQLPEVHFIADVHPALHPGKSARIMVANQEAGWCGVLHPRIADALDSPDEVVLFELRLGALINTEAVRYQQISKFPQIRRDLSLLVNNEVSAAQIEQLVRQTVNEALLKSFDVFDVYTGETIPAGKKSLAIALTLQDDKRTMVDNEINEIISAIIKKLEEKFAIILRD</sequence>
<dbReference type="GO" id="GO:0004826">
    <property type="term" value="F:phenylalanine-tRNA ligase activity"/>
    <property type="evidence" value="ECO:0007669"/>
    <property type="project" value="UniProtKB-UniRule"/>
</dbReference>
<feature type="binding site" evidence="15">
    <location>
        <position position="465"/>
    </location>
    <ligand>
        <name>Mg(2+)</name>
        <dbReference type="ChEBI" id="CHEBI:18420"/>
        <note>shared with alpha subunit</note>
    </ligand>
</feature>
<dbReference type="GO" id="GO:0005524">
    <property type="term" value="F:ATP binding"/>
    <property type="evidence" value="ECO:0007669"/>
    <property type="project" value="UniProtKB-UniRule"/>
</dbReference>
<evidence type="ECO:0000256" key="11">
    <source>
        <dbReference type="ARBA" id="ARBA00022884"/>
    </source>
</evidence>
<keyword evidence="21" id="KW-1185">Reference proteome</keyword>
<evidence type="ECO:0000256" key="10">
    <source>
        <dbReference type="ARBA" id="ARBA00022842"/>
    </source>
</evidence>
<reference evidence="20 21" key="1">
    <citation type="submission" date="2015-11" db="EMBL/GenBank/DDBJ databases">
        <title>Genomic analysis of 38 Legionella species identifies large and diverse effector repertoires.</title>
        <authorList>
            <person name="Burstein D."/>
            <person name="Amaro F."/>
            <person name="Zusman T."/>
            <person name="Lifshitz Z."/>
            <person name="Cohen O."/>
            <person name="Gilbert J.A."/>
            <person name="Pupko T."/>
            <person name="Shuman H.A."/>
            <person name="Segal G."/>
        </authorList>
    </citation>
    <scope>NUCLEOTIDE SEQUENCE [LARGE SCALE GENOMIC DNA]</scope>
    <source>
        <strain evidence="20 21">WO-44C</strain>
    </source>
</reference>
<dbReference type="InterPro" id="IPR045864">
    <property type="entry name" value="aa-tRNA-synth_II/BPL/LPL"/>
</dbReference>
<dbReference type="Gene3D" id="3.30.70.380">
    <property type="entry name" value="Ferrodoxin-fold anticodon-binding domain"/>
    <property type="match status" value="1"/>
</dbReference>
<comment type="subcellular location">
    <subcellularLocation>
        <location evidence="1 15">Cytoplasm</location>
    </subcellularLocation>
</comment>
<name>A0A0W0THH1_9GAMM</name>
<keyword evidence="8 15" id="KW-0547">Nucleotide-binding</keyword>
<keyword evidence="9 15" id="KW-0067">ATP-binding</keyword>
<organism evidence="20 21">
    <name type="scientific">Legionella feeleii</name>
    <dbReference type="NCBI Taxonomy" id="453"/>
    <lineage>
        <taxon>Bacteria</taxon>
        <taxon>Pseudomonadati</taxon>
        <taxon>Pseudomonadota</taxon>
        <taxon>Gammaproteobacteria</taxon>
        <taxon>Legionellales</taxon>
        <taxon>Legionellaceae</taxon>
        <taxon>Legionella</taxon>
    </lineage>
</organism>
<evidence type="ECO:0000259" key="17">
    <source>
        <dbReference type="PROSITE" id="PS50886"/>
    </source>
</evidence>
<keyword evidence="10 15" id="KW-0460">Magnesium</keyword>
<dbReference type="FunFam" id="3.30.930.10:FF:000022">
    <property type="entry name" value="Phenylalanine--tRNA ligase beta subunit"/>
    <property type="match status" value="1"/>
</dbReference>
<dbReference type="InterPro" id="IPR036690">
    <property type="entry name" value="Fdx_antiC-bd_sf"/>
</dbReference>
<evidence type="ECO:0000313" key="21">
    <source>
        <dbReference type="Proteomes" id="UP000054698"/>
    </source>
</evidence>
<dbReference type="PANTHER" id="PTHR10947">
    <property type="entry name" value="PHENYLALANYL-TRNA SYNTHETASE BETA CHAIN AND LEUCINE-RICH REPEAT-CONTAINING PROTEIN 47"/>
    <property type="match status" value="1"/>
</dbReference>
<dbReference type="InterPro" id="IPR009061">
    <property type="entry name" value="DNA-bd_dom_put_sf"/>
</dbReference>
<dbReference type="Gene3D" id="2.40.50.140">
    <property type="entry name" value="Nucleic acid-binding proteins"/>
    <property type="match status" value="1"/>
</dbReference>
<dbReference type="Pfam" id="PF03483">
    <property type="entry name" value="B3_4"/>
    <property type="match status" value="1"/>
</dbReference>
<dbReference type="Pfam" id="PF17759">
    <property type="entry name" value="tRNA_synthFbeta"/>
    <property type="match status" value="1"/>
</dbReference>
<dbReference type="PROSITE" id="PS51483">
    <property type="entry name" value="B5"/>
    <property type="match status" value="1"/>
</dbReference>
<dbReference type="SUPFAM" id="SSF50249">
    <property type="entry name" value="Nucleic acid-binding proteins"/>
    <property type="match status" value="1"/>
</dbReference>
<dbReference type="AlphaFoldDB" id="A0A0W0THH1"/>
<evidence type="ECO:0000256" key="16">
    <source>
        <dbReference type="PROSITE-ProRule" id="PRU00209"/>
    </source>
</evidence>
<dbReference type="SUPFAM" id="SSF56037">
    <property type="entry name" value="PheT/TilS domain"/>
    <property type="match status" value="1"/>
</dbReference>
<dbReference type="SUPFAM" id="SSF46955">
    <property type="entry name" value="Putative DNA-binding domain"/>
    <property type="match status" value="1"/>
</dbReference>
<evidence type="ECO:0000256" key="14">
    <source>
        <dbReference type="ARBA" id="ARBA00049255"/>
    </source>
</evidence>
<comment type="similarity">
    <text evidence="2 15">Belongs to the phenylalanyl-tRNA synthetase beta subunit family. Type 1 subfamily.</text>
</comment>
<dbReference type="PATRIC" id="fig|453.4.peg.2980"/>
<evidence type="ECO:0000256" key="15">
    <source>
        <dbReference type="HAMAP-Rule" id="MF_00283"/>
    </source>
</evidence>
<evidence type="ECO:0000256" key="7">
    <source>
        <dbReference type="ARBA" id="ARBA00022723"/>
    </source>
</evidence>
<evidence type="ECO:0000313" key="20">
    <source>
        <dbReference type="EMBL" id="KTC95058.1"/>
    </source>
</evidence>
<dbReference type="InterPro" id="IPR002547">
    <property type="entry name" value="tRNA-bd_dom"/>
</dbReference>
<dbReference type="InterPro" id="IPR012340">
    <property type="entry name" value="NA-bd_OB-fold"/>
</dbReference>
<dbReference type="InterPro" id="IPR004532">
    <property type="entry name" value="Phe-tRNA-ligase_IIc_bsu_bact"/>
</dbReference>
<dbReference type="CDD" id="cd02796">
    <property type="entry name" value="tRNA_bind_bactPheRS"/>
    <property type="match status" value="1"/>
</dbReference>
<comment type="subunit">
    <text evidence="3 15">Tetramer of two alpha and two beta subunits.</text>
</comment>
<evidence type="ECO:0000256" key="2">
    <source>
        <dbReference type="ARBA" id="ARBA00008653"/>
    </source>
</evidence>
<keyword evidence="4 15" id="KW-0963">Cytoplasm</keyword>
<keyword evidence="13 15" id="KW-0030">Aminoacyl-tRNA synthetase</keyword>
<dbReference type="NCBIfam" id="TIGR00472">
    <property type="entry name" value="pheT_bact"/>
    <property type="match status" value="1"/>
</dbReference>
<gene>
    <name evidence="15 20" type="primary">pheT</name>
    <name evidence="20" type="ORF">Lfee_2722</name>
</gene>
<feature type="domain" description="TRNA-binding" evidence="17">
    <location>
        <begin position="39"/>
        <end position="148"/>
    </location>
</feature>
<dbReference type="SMART" id="SM00873">
    <property type="entry name" value="B3_4"/>
    <property type="match status" value="1"/>
</dbReference>
<evidence type="ECO:0000256" key="4">
    <source>
        <dbReference type="ARBA" id="ARBA00022490"/>
    </source>
</evidence>
<dbReference type="Pfam" id="PF03484">
    <property type="entry name" value="B5"/>
    <property type="match status" value="1"/>
</dbReference>
<dbReference type="InterPro" id="IPR005121">
    <property type="entry name" value="Fdx_antiC-bd"/>
</dbReference>
<dbReference type="Proteomes" id="UP000054698">
    <property type="component" value="Unassembled WGS sequence"/>
</dbReference>
<dbReference type="STRING" id="453.Lfee_2722"/>
<dbReference type="OrthoDB" id="9805455at2"/>
<dbReference type="InterPro" id="IPR005147">
    <property type="entry name" value="tRNA_synthase_B5-dom"/>
</dbReference>
<dbReference type="InterPro" id="IPR033714">
    <property type="entry name" value="tRNA_bind_bactPheRS"/>
</dbReference>
<keyword evidence="6 15" id="KW-0436">Ligase</keyword>
<keyword evidence="11 16" id="KW-0694">RNA-binding</keyword>
<evidence type="ECO:0000259" key="19">
    <source>
        <dbReference type="PROSITE" id="PS51483"/>
    </source>
</evidence>
<evidence type="ECO:0000256" key="12">
    <source>
        <dbReference type="ARBA" id="ARBA00022917"/>
    </source>
</evidence>
<dbReference type="Gene3D" id="3.30.56.10">
    <property type="match status" value="2"/>
</dbReference>
<dbReference type="PROSITE" id="PS51447">
    <property type="entry name" value="FDX_ACB"/>
    <property type="match status" value="1"/>
</dbReference>
<keyword evidence="5 16" id="KW-0820">tRNA-binding</keyword>
<dbReference type="Gene3D" id="3.30.930.10">
    <property type="entry name" value="Bira Bifunctional Protein, Domain 2"/>
    <property type="match status" value="1"/>
</dbReference>
<dbReference type="EMBL" id="LNYB01000085">
    <property type="protein sequence ID" value="KTC95058.1"/>
    <property type="molecule type" value="Genomic_DNA"/>
</dbReference>
<dbReference type="GO" id="GO:0000049">
    <property type="term" value="F:tRNA binding"/>
    <property type="evidence" value="ECO:0007669"/>
    <property type="project" value="UniProtKB-UniRule"/>
</dbReference>
<feature type="binding site" evidence="15">
    <location>
        <position position="464"/>
    </location>
    <ligand>
        <name>Mg(2+)</name>
        <dbReference type="ChEBI" id="CHEBI:18420"/>
        <note>shared with alpha subunit</note>
    </ligand>
</feature>
<protein>
    <recommendedName>
        <fullName evidence="15">Phenylalanine--tRNA ligase beta subunit</fullName>
        <ecNumber evidence="15">6.1.1.20</ecNumber>
    </recommendedName>
    <alternativeName>
        <fullName evidence="15">Phenylalanyl-tRNA synthetase beta subunit</fullName>
        <shortName evidence="15">PheRS</shortName>
    </alternativeName>
</protein>
<dbReference type="FunFam" id="3.50.40.10:FF:000001">
    <property type="entry name" value="Phenylalanine--tRNA ligase beta subunit"/>
    <property type="match status" value="1"/>
</dbReference>
<comment type="catalytic activity">
    <reaction evidence="14 15">
        <text>tRNA(Phe) + L-phenylalanine + ATP = L-phenylalanyl-tRNA(Phe) + AMP + diphosphate + H(+)</text>
        <dbReference type="Rhea" id="RHEA:19413"/>
        <dbReference type="Rhea" id="RHEA-COMP:9668"/>
        <dbReference type="Rhea" id="RHEA-COMP:9699"/>
        <dbReference type="ChEBI" id="CHEBI:15378"/>
        <dbReference type="ChEBI" id="CHEBI:30616"/>
        <dbReference type="ChEBI" id="CHEBI:33019"/>
        <dbReference type="ChEBI" id="CHEBI:58095"/>
        <dbReference type="ChEBI" id="CHEBI:78442"/>
        <dbReference type="ChEBI" id="CHEBI:78531"/>
        <dbReference type="ChEBI" id="CHEBI:456215"/>
        <dbReference type="EC" id="6.1.1.20"/>
    </reaction>
</comment>
<dbReference type="EC" id="6.1.1.20" evidence="15"/>
<dbReference type="SUPFAM" id="SSF55681">
    <property type="entry name" value="Class II aaRS and biotin synthetases"/>
    <property type="match status" value="1"/>
</dbReference>
<evidence type="ECO:0000256" key="3">
    <source>
        <dbReference type="ARBA" id="ARBA00011209"/>
    </source>
</evidence>
<evidence type="ECO:0000256" key="8">
    <source>
        <dbReference type="ARBA" id="ARBA00022741"/>
    </source>
</evidence>
<dbReference type="InterPro" id="IPR045060">
    <property type="entry name" value="Phe-tRNA-ligase_IIc_bsu"/>
</dbReference>
<evidence type="ECO:0000256" key="13">
    <source>
        <dbReference type="ARBA" id="ARBA00023146"/>
    </source>
</evidence>
<dbReference type="FunFam" id="2.40.50.140:FF:000045">
    <property type="entry name" value="Phenylalanine--tRNA ligase beta subunit"/>
    <property type="match status" value="1"/>
</dbReference>
<dbReference type="FunFam" id="3.30.70.380:FF:000001">
    <property type="entry name" value="Phenylalanine--tRNA ligase beta subunit"/>
    <property type="match status" value="1"/>
</dbReference>
<dbReference type="PROSITE" id="PS50886">
    <property type="entry name" value="TRBD"/>
    <property type="match status" value="1"/>
</dbReference>